<feature type="transmembrane region" description="Helical" evidence="6">
    <location>
        <begin position="158"/>
        <end position="179"/>
    </location>
</feature>
<feature type="transmembrane region" description="Helical" evidence="6">
    <location>
        <begin position="443"/>
        <end position="468"/>
    </location>
</feature>
<evidence type="ECO:0000256" key="3">
    <source>
        <dbReference type="ARBA" id="ARBA00022692"/>
    </source>
</evidence>
<keyword evidence="2" id="KW-0813">Transport</keyword>
<comment type="subcellular location">
    <subcellularLocation>
        <location evidence="1">Membrane</location>
        <topology evidence="1">Multi-pass membrane protein</topology>
    </subcellularLocation>
</comment>
<dbReference type="Gene3D" id="1.20.1250.20">
    <property type="entry name" value="MFS general substrate transporter like domains"/>
    <property type="match status" value="2"/>
</dbReference>
<dbReference type="SUPFAM" id="SSF103473">
    <property type="entry name" value="MFS general substrate transporter"/>
    <property type="match status" value="1"/>
</dbReference>
<evidence type="ECO:0000256" key="2">
    <source>
        <dbReference type="ARBA" id="ARBA00022448"/>
    </source>
</evidence>
<dbReference type="GO" id="GO:0022857">
    <property type="term" value="F:transmembrane transporter activity"/>
    <property type="evidence" value="ECO:0007669"/>
    <property type="project" value="InterPro"/>
</dbReference>
<keyword evidence="5 6" id="KW-0472">Membrane</keyword>
<feature type="transmembrane region" description="Helical" evidence="6">
    <location>
        <begin position="381"/>
        <end position="402"/>
    </location>
</feature>
<sequence length="486" mass="53690">MTSPSKPTSIREVEKVDVAHVEDAQSIDEKEVLPAGKVDYSGFSQKTDPKEIKLVRKLDLHIMTSLWAMYWLNYLDRNAIALAKISTITEDLGINDRQYQTCVSILFVGYVLTGVPANMLLTRIKPSLFLCLLMMTWAVLSICTAFSKSFIGLLLTRFFLGVVEAPYYPGAILIISNFYTRTEVATRIAILYTGNILATAFAGLIAAGIFQLDGVKGFAGWQWLFIIQGSATGLVAILAYPLLPVTPLSTRWLDAEERQMANDRLLRDRVDQGEKGSVWSGLRQAVSDPRVWLFCLAQNLHLSANGFKNFFPSVVQTLGFSRNITLVLTCPPYLIAGIFTLVVSLTSGKYNERTWHITGCKAFAILGFALAPATLNTATRYVAMCIFTIGTYGVNSIILGWAATVCSQTVEKKAVTIALMTSISNASFIYTPYLFSDNDKPRYIIAMSAMAVFSLLCALCASGMRFILMRQNKSLRLTGAPTTYPY</sequence>
<comment type="caution">
    <text evidence="8">The sequence shown here is derived from an EMBL/GenBank/DDBJ whole genome shotgun (WGS) entry which is preliminary data.</text>
</comment>
<dbReference type="Proteomes" id="UP001182556">
    <property type="component" value="Unassembled WGS sequence"/>
</dbReference>
<dbReference type="AlphaFoldDB" id="A0AAD9FQ72"/>
<gene>
    <name evidence="8" type="ORF">DB88DRAFT_267206</name>
</gene>
<dbReference type="InterPro" id="IPR011701">
    <property type="entry name" value="MFS"/>
</dbReference>
<evidence type="ECO:0000259" key="7">
    <source>
        <dbReference type="PROSITE" id="PS50850"/>
    </source>
</evidence>
<feature type="transmembrane region" description="Helical" evidence="6">
    <location>
        <begin position="185"/>
        <end position="210"/>
    </location>
</feature>
<feature type="transmembrane region" description="Helical" evidence="6">
    <location>
        <begin position="222"/>
        <end position="243"/>
    </location>
</feature>
<feature type="transmembrane region" description="Helical" evidence="6">
    <location>
        <begin position="127"/>
        <end position="146"/>
    </location>
</feature>
<protein>
    <submittedName>
        <fullName evidence="8">Major facilitator superfamily domain-containing protein</fullName>
    </submittedName>
</protein>
<dbReference type="PROSITE" id="PS50850">
    <property type="entry name" value="MFS"/>
    <property type="match status" value="1"/>
</dbReference>
<evidence type="ECO:0000256" key="1">
    <source>
        <dbReference type="ARBA" id="ARBA00004141"/>
    </source>
</evidence>
<evidence type="ECO:0000256" key="5">
    <source>
        <dbReference type="ARBA" id="ARBA00023136"/>
    </source>
</evidence>
<evidence type="ECO:0000313" key="9">
    <source>
        <dbReference type="Proteomes" id="UP001182556"/>
    </source>
</evidence>
<organism evidence="8 9">
    <name type="scientific">Papiliotrema laurentii</name>
    <name type="common">Cryptococcus laurentii</name>
    <dbReference type="NCBI Taxonomy" id="5418"/>
    <lineage>
        <taxon>Eukaryota</taxon>
        <taxon>Fungi</taxon>
        <taxon>Dikarya</taxon>
        <taxon>Basidiomycota</taxon>
        <taxon>Agaricomycotina</taxon>
        <taxon>Tremellomycetes</taxon>
        <taxon>Tremellales</taxon>
        <taxon>Rhynchogastremaceae</taxon>
        <taxon>Papiliotrema</taxon>
    </lineage>
</organism>
<evidence type="ECO:0000256" key="6">
    <source>
        <dbReference type="SAM" id="Phobius"/>
    </source>
</evidence>
<feature type="domain" description="Major facilitator superfamily (MFS) profile" evidence="7">
    <location>
        <begin position="62"/>
        <end position="475"/>
    </location>
</feature>
<reference evidence="8" key="1">
    <citation type="submission" date="2023-02" db="EMBL/GenBank/DDBJ databases">
        <title>Identification and recombinant expression of a fungal hydrolase from Papiliotrema laurentii that hydrolyzes apple cutin and clears colloidal polyester polyurethane.</title>
        <authorList>
            <consortium name="DOE Joint Genome Institute"/>
            <person name="Roman V.A."/>
            <person name="Bojanowski C."/>
            <person name="Crable B.R."/>
            <person name="Wagner D.N."/>
            <person name="Hung C.S."/>
            <person name="Nadeau L.J."/>
            <person name="Schratz L."/>
            <person name="Haridas S."/>
            <person name="Pangilinan J."/>
            <person name="Lipzen A."/>
            <person name="Na H."/>
            <person name="Yan M."/>
            <person name="Ng V."/>
            <person name="Grigoriev I.V."/>
            <person name="Spatafora J.W."/>
            <person name="Barlow D."/>
            <person name="Biffinger J."/>
            <person name="Kelley-Loughnane N."/>
            <person name="Varaljay V.A."/>
            <person name="Crookes-Goodson W.J."/>
        </authorList>
    </citation>
    <scope>NUCLEOTIDE SEQUENCE</scope>
    <source>
        <strain evidence="8">5307AH</strain>
    </source>
</reference>
<dbReference type="GO" id="GO:0016020">
    <property type="term" value="C:membrane"/>
    <property type="evidence" value="ECO:0007669"/>
    <property type="project" value="UniProtKB-SubCell"/>
</dbReference>
<name>A0AAD9FQ72_PAPLA</name>
<dbReference type="Pfam" id="PF07690">
    <property type="entry name" value="MFS_1"/>
    <property type="match status" value="1"/>
</dbReference>
<feature type="transmembrane region" description="Helical" evidence="6">
    <location>
        <begin position="324"/>
        <end position="343"/>
    </location>
</feature>
<dbReference type="PANTHER" id="PTHR43791">
    <property type="entry name" value="PERMEASE-RELATED"/>
    <property type="match status" value="1"/>
</dbReference>
<dbReference type="PANTHER" id="PTHR43791:SF12">
    <property type="entry name" value="MAJOR FACILITATOR SUPERFAMILY (MFS) PROFILE DOMAIN-CONTAINING PROTEIN"/>
    <property type="match status" value="1"/>
</dbReference>
<dbReference type="InterPro" id="IPR020846">
    <property type="entry name" value="MFS_dom"/>
</dbReference>
<feature type="transmembrane region" description="Helical" evidence="6">
    <location>
        <begin position="102"/>
        <end position="121"/>
    </location>
</feature>
<evidence type="ECO:0000256" key="4">
    <source>
        <dbReference type="ARBA" id="ARBA00022989"/>
    </source>
</evidence>
<dbReference type="InterPro" id="IPR036259">
    <property type="entry name" value="MFS_trans_sf"/>
</dbReference>
<dbReference type="EMBL" id="JAODAN010000005">
    <property type="protein sequence ID" value="KAK1924133.1"/>
    <property type="molecule type" value="Genomic_DNA"/>
</dbReference>
<keyword evidence="4 6" id="KW-1133">Transmembrane helix</keyword>
<dbReference type="FunFam" id="1.20.1250.20:FF:000057">
    <property type="entry name" value="MFS general substrate transporter"/>
    <property type="match status" value="1"/>
</dbReference>
<evidence type="ECO:0000313" key="8">
    <source>
        <dbReference type="EMBL" id="KAK1924133.1"/>
    </source>
</evidence>
<proteinExistence type="predicted"/>
<accession>A0AAD9FQ72</accession>
<dbReference type="FunFam" id="1.20.1250.20:FF:000013">
    <property type="entry name" value="MFS general substrate transporter"/>
    <property type="match status" value="1"/>
</dbReference>
<feature type="transmembrane region" description="Helical" evidence="6">
    <location>
        <begin position="414"/>
        <end position="431"/>
    </location>
</feature>
<keyword evidence="9" id="KW-1185">Reference proteome</keyword>
<keyword evidence="3 6" id="KW-0812">Transmembrane</keyword>